<proteinExistence type="predicted"/>
<gene>
    <name evidence="2" type="ORF">OG515_33035</name>
</gene>
<feature type="compositionally biased region" description="Low complexity" evidence="1">
    <location>
        <begin position="78"/>
        <end position="87"/>
    </location>
</feature>
<dbReference type="EMBL" id="CP109019">
    <property type="protein sequence ID" value="WUT86683.1"/>
    <property type="molecule type" value="Genomic_DNA"/>
</dbReference>
<protein>
    <submittedName>
        <fullName evidence="2">Uncharacterized protein</fullName>
    </submittedName>
</protein>
<organism evidence="2 3">
    <name type="scientific">Streptomyces melanogenes</name>
    <dbReference type="NCBI Taxonomy" id="67326"/>
    <lineage>
        <taxon>Bacteria</taxon>
        <taxon>Bacillati</taxon>
        <taxon>Actinomycetota</taxon>
        <taxon>Actinomycetes</taxon>
        <taxon>Kitasatosporales</taxon>
        <taxon>Streptomycetaceae</taxon>
        <taxon>Streptomyces</taxon>
    </lineage>
</organism>
<sequence length="117" mass="12393">MQPGWFSPAALATRHHQSVDPARQPPFPHFSIGGVHPEHGWSEFSLEDAAVKQAGLAQAARTIGVADATKLGVRAFGSPRSTRCTPSSPTPRPRTPPPTPATLKALRDAGVETVLAR</sequence>
<reference evidence="2" key="1">
    <citation type="submission" date="2022-10" db="EMBL/GenBank/DDBJ databases">
        <title>The complete genomes of actinobacterial strains from the NBC collection.</title>
        <authorList>
            <person name="Joergensen T.S."/>
            <person name="Alvarez Arevalo M."/>
            <person name="Sterndorff E.B."/>
            <person name="Faurdal D."/>
            <person name="Vuksanovic O."/>
            <person name="Mourched A.-S."/>
            <person name="Charusanti P."/>
            <person name="Shaw S."/>
            <person name="Blin K."/>
            <person name="Weber T."/>
        </authorList>
    </citation>
    <scope>NUCLEOTIDE SEQUENCE</scope>
    <source>
        <strain evidence="2">NBC_00668</strain>
    </source>
</reference>
<evidence type="ECO:0000313" key="3">
    <source>
        <dbReference type="Proteomes" id="UP001432060"/>
    </source>
</evidence>
<evidence type="ECO:0000313" key="2">
    <source>
        <dbReference type="EMBL" id="WUT86683.1"/>
    </source>
</evidence>
<name>A0ABZ1XT37_9ACTN</name>
<feature type="region of interest" description="Disordered" evidence="1">
    <location>
        <begin position="76"/>
        <end position="117"/>
    </location>
</feature>
<feature type="compositionally biased region" description="Pro residues" evidence="1">
    <location>
        <begin position="88"/>
        <end position="100"/>
    </location>
</feature>
<feature type="region of interest" description="Disordered" evidence="1">
    <location>
        <begin position="1"/>
        <end position="34"/>
    </location>
</feature>
<accession>A0ABZ1XT37</accession>
<dbReference type="Proteomes" id="UP001432060">
    <property type="component" value="Chromosome"/>
</dbReference>
<evidence type="ECO:0000256" key="1">
    <source>
        <dbReference type="SAM" id="MobiDB-lite"/>
    </source>
</evidence>
<dbReference type="RefSeq" id="WP_329403239.1">
    <property type="nucleotide sequence ID" value="NZ_CP109019.1"/>
</dbReference>
<keyword evidence="3" id="KW-1185">Reference proteome</keyword>